<dbReference type="Pfam" id="PF08212">
    <property type="entry name" value="Lipocalin_2"/>
    <property type="match status" value="3"/>
</dbReference>
<feature type="domain" description="Lipocalin/cytosolic fatty-acid binding" evidence="6">
    <location>
        <begin position="134"/>
        <end position="267"/>
    </location>
</feature>
<keyword evidence="2" id="KW-0964">Secreted</keyword>
<dbReference type="CDD" id="cd00301">
    <property type="entry name" value="lipocalin_FABP"/>
    <property type="match status" value="1"/>
</dbReference>
<dbReference type="PRINTS" id="PR01273">
    <property type="entry name" value="INVTBRTCOLOR"/>
</dbReference>
<evidence type="ECO:0000256" key="3">
    <source>
        <dbReference type="ARBA" id="ARBA00022729"/>
    </source>
</evidence>
<dbReference type="Gene3D" id="2.40.128.20">
    <property type="match status" value="13"/>
</dbReference>
<evidence type="ECO:0000256" key="4">
    <source>
        <dbReference type="ARBA" id="ARBA00023157"/>
    </source>
</evidence>
<name>A0A0L7KQL5_OPEBR</name>
<keyword evidence="4" id="KW-1015">Disulfide bond</keyword>
<dbReference type="EMBL" id="JTDY01007383">
    <property type="protein sequence ID" value="KOB65254.1"/>
    <property type="molecule type" value="Genomic_DNA"/>
</dbReference>
<evidence type="ECO:0000313" key="9">
    <source>
        <dbReference type="Proteomes" id="UP000037510"/>
    </source>
</evidence>
<dbReference type="PANTHER" id="PTHR10612">
    <property type="entry name" value="APOLIPOPROTEIN D"/>
    <property type="match status" value="1"/>
</dbReference>
<dbReference type="SUPFAM" id="SSF50814">
    <property type="entry name" value="Lipocalins"/>
    <property type="match status" value="12"/>
</dbReference>
<evidence type="ECO:0000256" key="1">
    <source>
        <dbReference type="ARBA" id="ARBA00004613"/>
    </source>
</evidence>
<dbReference type="GO" id="GO:0000302">
    <property type="term" value="P:response to reactive oxygen species"/>
    <property type="evidence" value="ECO:0007669"/>
    <property type="project" value="TreeGrafter"/>
</dbReference>
<evidence type="ECO:0000313" key="8">
    <source>
        <dbReference type="EMBL" id="KOB65254.1"/>
    </source>
</evidence>
<dbReference type="InterPro" id="IPR005657">
    <property type="entry name" value="Triabi/Procalin"/>
</dbReference>
<dbReference type="PROSITE" id="PS00213">
    <property type="entry name" value="LIPOCALIN"/>
    <property type="match status" value="2"/>
</dbReference>
<dbReference type="InterPro" id="IPR003057">
    <property type="entry name" value="Invtbrt_color"/>
</dbReference>
<dbReference type="InterPro" id="IPR012674">
    <property type="entry name" value="Calycin"/>
</dbReference>
<comment type="similarity">
    <text evidence="5">Belongs to the calycin superfamily. Triabin family.</text>
</comment>
<evidence type="ECO:0000256" key="5">
    <source>
        <dbReference type="ARBA" id="ARBA00034121"/>
    </source>
</evidence>
<keyword evidence="9" id="KW-1185">Reference proteome</keyword>
<dbReference type="GO" id="GO:0031409">
    <property type="term" value="F:pigment binding"/>
    <property type="evidence" value="ECO:0007669"/>
    <property type="project" value="InterPro"/>
</dbReference>
<dbReference type="Proteomes" id="UP000037510">
    <property type="component" value="Unassembled WGS sequence"/>
</dbReference>
<evidence type="ECO:0000259" key="7">
    <source>
        <dbReference type="Pfam" id="PF08212"/>
    </source>
</evidence>
<feature type="domain" description="Lipocalin/cytosolic fatty-acid binding" evidence="6">
    <location>
        <begin position="667"/>
        <end position="803"/>
    </location>
</feature>
<feature type="non-terminal residue" evidence="8">
    <location>
        <position position="1"/>
    </location>
</feature>
<dbReference type="GO" id="GO:0006629">
    <property type="term" value="P:lipid metabolic process"/>
    <property type="evidence" value="ECO:0007669"/>
    <property type="project" value="TreeGrafter"/>
</dbReference>
<comment type="subcellular location">
    <subcellularLocation>
        <location evidence="1">Secreted</location>
    </subcellularLocation>
</comment>
<feature type="domain" description="Lipocalin/cytosolic fatty-acid binding" evidence="7">
    <location>
        <begin position="840"/>
        <end position="935"/>
    </location>
</feature>
<organism evidence="8 9">
    <name type="scientific">Operophtera brumata</name>
    <name type="common">Winter moth</name>
    <name type="synonym">Phalaena brumata</name>
    <dbReference type="NCBI Taxonomy" id="104452"/>
    <lineage>
        <taxon>Eukaryota</taxon>
        <taxon>Metazoa</taxon>
        <taxon>Ecdysozoa</taxon>
        <taxon>Arthropoda</taxon>
        <taxon>Hexapoda</taxon>
        <taxon>Insecta</taxon>
        <taxon>Pterygota</taxon>
        <taxon>Neoptera</taxon>
        <taxon>Endopterygota</taxon>
        <taxon>Lepidoptera</taxon>
        <taxon>Glossata</taxon>
        <taxon>Ditrysia</taxon>
        <taxon>Geometroidea</taxon>
        <taxon>Geometridae</taxon>
        <taxon>Larentiinae</taxon>
        <taxon>Operophtera</taxon>
    </lineage>
</organism>
<feature type="domain" description="Lipocalin/cytosolic fatty-acid binding" evidence="6">
    <location>
        <begin position="310"/>
        <end position="449"/>
    </location>
</feature>
<dbReference type="InterPro" id="IPR022272">
    <property type="entry name" value="Lipocalin_CS"/>
</dbReference>
<protein>
    <submittedName>
        <fullName evidence="8">Chlorophyllide A binding protein</fullName>
    </submittedName>
</protein>
<feature type="domain" description="Lipocalin/cytosolic fatty-acid binding" evidence="7">
    <location>
        <begin position="1314"/>
        <end position="1402"/>
    </location>
</feature>
<comment type="caution">
    <text evidence="8">The sequence shown here is derived from an EMBL/GenBank/DDBJ whole genome shotgun (WGS) entry which is preliminary data.</text>
</comment>
<keyword evidence="3" id="KW-0732">Signal</keyword>
<reference evidence="8 9" key="1">
    <citation type="journal article" date="2015" name="Genome Biol. Evol.">
        <title>The genome of winter moth (Operophtera brumata) provides a genomic perspective on sexual dimorphism and phenology.</title>
        <authorList>
            <person name="Derks M.F."/>
            <person name="Smit S."/>
            <person name="Salis L."/>
            <person name="Schijlen E."/>
            <person name="Bossers A."/>
            <person name="Mateman C."/>
            <person name="Pijl A.S."/>
            <person name="de Ridder D."/>
            <person name="Groenen M.A."/>
            <person name="Visser M.E."/>
            <person name="Megens H.J."/>
        </authorList>
    </citation>
    <scope>NUCLEOTIDE SEQUENCE [LARGE SCALE GENOMIC DNA]</scope>
    <source>
        <strain evidence="8">WM2013NL</strain>
        <tissue evidence="8">Head and thorax</tissue>
    </source>
</reference>
<dbReference type="Pfam" id="PF03973">
    <property type="entry name" value="Triabin"/>
    <property type="match status" value="1"/>
</dbReference>
<evidence type="ECO:0000259" key="6">
    <source>
        <dbReference type="Pfam" id="PF00061"/>
    </source>
</evidence>
<dbReference type="Pfam" id="PF00061">
    <property type="entry name" value="Lipocalin"/>
    <property type="match status" value="3"/>
</dbReference>
<evidence type="ECO:0000256" key="2">
    <source>
        <dbReference type="ARBA" id="ARBA00022525"/>
    </source>
</evidence>
<dbReference type="GO" id="GO:0005737">
    <property type="term" value="C:cytoplasm"/>
    <property type="evidence" value="ECO:0007669"/>
    <property type="project" value="TreeGrafter"/>
</dbReference>
<feature type="domain" description="Lipocalin/cytosolic fatty-acid binding" evidence="7">
    <location>
        <begin position="1623"/>
        <end position="1751"/>
    </location>
</feature>
<dbReference type="GO" id="GO:0030682">
    <property type="term" value="P:symbiont-mediated perturbation of host defenses"/>
    <property type="evidence" value="ECO:0007669"/>
    <property type="project" value="InterPro"/>
</dbReference>
<gene>
    <name evidence="8" type="ORF">OBRU01_23009</name>
</gene>
<dbReference type="PANTHER" id="PTHR10612:SF62">
    <property type="entry name" value="LIPOCALIN_CYTOSOLIC FATTY-ACID BINDING DOMAIN-CONTAINING PROTEIN"/>
    <property type="match status" value="1"/>
</dbReference>
<dbReference type="GO" id="GO:0005576">
    <property type="term" value="C:extracellular region"/>
    <property type="evidence" value="ECO:0007669"/>
    <property type="project" value="UniProtKB-SubCell"/>
</dbReference>
<sequence>FQGEWFEVEAYPKDPQEGQCINHQFSAGTGTAALNFVSSNVEDQLLGSTNGQLTFYAGETGGRFTLSFVSNGTIWAWKLSRTKQLSNNGNTQINNAITNSATVTLSNDYFEPIDQSDNACFYFPDLAPGEPYYGRWRLIESYPADNQIGQCNQNTYSEGSGNILVYNNEVFNQTLREINGFAAFVSTETEGKLSVTFPSATDPYELWILGTDYESYSIVYGCTNVNNQQRRVQSWKLSRTTSLTSEAIAAIEAVTSNVTVLNDRYYQNVDQSDDACFYYPIPGSGPNVFRGQCDESIPVVTGFDAVAYMGLWHDVESYAVPFQDGGCPNAFYTLNGELGQVDVFNTQVVANQTLDTITGFATLVPSNDDSAKLLVTFPIMGFNISSPYWVLSTDYTSYALVYSCQNIDEERRSVSSWKLSRTKALNETAVAIIDGIVNSIPVLDERYYNVRDQSPDGCFYFPDPQPGVPVKFPGQCDDNIPVVPNFNLDLFQGEWFEIETYPKDTQPGECINHQFSNGTDQSTLNFVSTNVFDQLLGTSVGNVTLYPNQNGARFTLSVLDSNGTEFSFPYYIIATDYDNYALAYSCLNIDDDYRGVYAWKLSRTKQLSTAANSDINNAMTNIDILNNDYFEPVDQSDNACFYFPDLAPGEAVILPGQCDQDLPVYIGRWRLIESYPSDRQIGQCNQNTYSIDDYGAITVYNNEVFNQTLREITGSATTTALVVNETLGKLIVSFPNGESFELWILDTDYDSYSFAYGCLNENNQQRRVWSWKLSRTTNLTAEANEAIDAVISNTTVLNQRYYQNVDQSDDACFYYPIPGSGPNVFRGQCDESIPVVTGFDAVAYMGLWHDIESYAMPFQDGGCPNAFYTLNGELGQVDVFNTQVVANQTLDTITGFATLVPSNDDSAKLLVTFPIMGFNITSPYWVLSTDYTSYALVYSCQNIDEERRSGKRSLEITNETAVAIIDGIVNSIPVLDERYYNVRDQSPDGCFYFPDPQPGVPVIFPGQCDDNIPVVSNFDLNRTGDCINHEFIFTGNASLDMKSYNVIAESLGVTEGTVEFAYNDTTARMTITFTSNGTVIEIPYWIIDTDYENYALAYIWSWKLSRTKQLRPVDDVAINNAIANIDVLGNQYFENVDQSDEACFFYPDTAPGETVVFPGQCANISAMPNFNASAYLGLWRTIESYPSQFQLGTCGDADYSLGDGVVVVYNTEVVNETLSTIYGTAVPATDGTGKLYVTFPNVFSWKLGRANSLPQAAVTAINNTVNSIDVLDERYYEVIDRSPSGCFYFPEPNNSTVIFRGQCDGNIPVQANFDAYTGTWYGIESYPAPFQDGTCGTATYTLNEETGVVYVENTQVLNQVLDVQTGIAVVVDNAKLAVTFEVNGVNITTDYWILATDYTSYSLVYSCQNINDEYKQDTQSMFSTVNSWKLSKTRSLPAAAEPLINNVINNVQVLSQQYFVPEGHSDNDCFFYPDNEGGDVVLNGQCLPDSQVPAITNFNVNLFEGTWHEVARFPSDLQEGECATTNFSPGAQNSLTITQTTVENEFQTTNVIPGTVSADGRGVFSATIDGVYSWKLARSREGLSPATNTVLDQLVYENVDLFEGYYSYTEQTNDACFHYPEFYTGLWMEIEKYPQANQFGTCDRAYYSAGDGNVLVRNTQVVGDSLLEQLGSAEVASTDGTGLLNVTFNVNGIEVFANYYILATDYNNYALVYSCRNVDENTRLVSSWKLSRTTSLSAQAQTAMNAIIEQTQGLSQQYYQSTSQSDDDCFYIPEPNPNSAPLFRGRCEAINGVANFDANRYAGWWHELERYSVDSNIGECISSQYTVSGNAFQVVDTSVASGTAEIVTGTVTVTNDGRLTRRSLSSTQTTKALRCCILWSAKHSKSREPSSVNVASIDQTIDNNIVLYHQFYQQVDQSSQACFHYPEVQGQRVILPGQCDLNIPVVPEFDVARNPSSTCIGARYLLDEAAGVVNVLNWDVIDGALETIEGTATVTSEDGSAKLAVVLPI</sequence>
<accession>A0A0L7KQL5</accession>
<feature type="non-terminal residue" evidence="8">
    <location>
        <position position="2009"/>
    </location>
</feature>
<proteinExistence type="inferred from homology"/>
<dbReference type="InterPro" id="IPR000566">
    <property type="entry name" value="Lipocln_cytosolic_FA-bd_dom"/>
</dbReference>